<dbReference type="OrthoDB" id="2310150at2759"/>
<dbReference type="AlphaFoldDB" id="A0A3M2SE91"/>
<gene>
    <name evidence="3" type="ORF">CDV36_004838</name>
</gene>
<accession>A0A3M2SE91</accession>
<evidence type="ECO:0000259" key="2">
    <source>
        <dbReference type="Pfam" id="PF00248"/>
    </source>
</evidence>
<organism evidence="3 4">
    <name type="scientific">Fusarium kuroshium</name>
    <dbReference type="NCBI Taxonomy" id="2010991"/>
    <lineage>
        <taxon>Eukaryota</taxon>
        <taxon>Fungi</taxon>
        <taxon>Dikarya</taxon>
        <taxon>Ascomycota</taxon>
        <taxon>Pezizomycotina</taxon>
        <taxon>Sordariomycetes</taxon>
        <taxon>Hypocreomycetidae</taxon>
        <taxon>Hypocreales</taxon>
        <taxon>Nectriaceae</taxon>
        <taxon>Fusarium</taxon>
        <taxon>Fusarium solani species complex</taxon>
    </lineage>
</organism>
<dbReference type="InterPro" id="IPR023210">
    <property type="entry name" value="NADP_OxRdtase_dom"/>
</dbReference>
<dbReference type="EMBL" id="NKUJ01000064">
    <property type="protein sequence ID" value="RMJ15442.1"/>
    <property type="molecule type" value="Genomic_DNA"/>
</dbReference>
<evidence type="ECO:0000313" key="4">
    <source>
        <dbReference type="Proteomes" id="UP000277212"/>
    </source>
</evidence>
<reference evidence="3 4" key="1">
    <citation type="submission" date="2017-06" db="EMBL/GenBank/DDBJ databases">
        <title>Comparative genomic analysis of Ambrosia Fusariam Clade fungi.</title>
        <authorList>
            <person name="Stajich J.E."/>
            <person name="Carrillo J."/>
            <person name="Kijimoto T."/>
            <person name="Eskalen A."/>
            <person name="O'Donnell K."/>
            <person name="Kasson M."/>
        </authorList>
    </citation>
    <scope>NUCLEOTIDE SEQUENCE [LARGE SCALE GENOMIC DNA]</scope>
    <source>
        <strain evidence="3">UCR3666</strain>
    </source>
</reference>
<dbReference type="Pfam" id="PF00248">
    <property type="entry name" value="Aldo_ket_red"/>
    <property type="match status" value="1"/>
</dbReference>
<dbReference type="SUPFAM" id="SSF51430">
    <property type="entry name" value="NAD(P)-linked oxidoreductase"/>
    <property type="match status" value="1"/>
</dbReference>
<dbReference type="PANTHER" id="PTHR43364">
    <property type="entry name" value="NADH-SPECIFIC METHYLGLYOXAL REDUCTASE-RELATED"/>
    <property type="match status" value="1"/>
</dbReference>
<keyword evidence="4" id="KW-1185">Reference proteome</keyword>
<dbReference type="PRINTS" id="PR00069">
    <property type="entry name" value="ALDKETRDTASE"/>
</dbReference>
<dbReference type="InterPro" id="IPR036812">
    <property type="entry name" value="NAD(P)_OxRdtase_dom_sf"/>
</dbReference>
<keyword evidence="1" id="KW-0560">Oxidoreductase</keyword>
<dbReference type="CDD" id="cd19075">
    <property type="entry name" value="AKR_AKR7A1-5"/>
    <property type="match status" value="1"/>
</dbReference>
<dbReference type="Gene3D" id="3.20.20.100">
    <property type="entry name" value="NADP-dependent oxidoreductase domain"/>
    <property type="match status" value="1"/>
</dbReference>
<name>A0A3M2SE91_9HYPO</name>
<protein>
    <recommendedName>
        <fullName evidence="2">NADP-dependent oxidoreductase domain-containing protein</fullName>
    </recommendedName>
</protein>
<evidence type="ECO:0000313" key="3">
    <source>
        <dbReference type="EMBL" id="RMJ15442.1"/>
    </source>
</evidence>
<feature type="domain" description="NADP-dependent oxidoreductase" evidence="2">
    <location>
        <begin position="25"/>
        <end position="321"/>
    </location>
</feature>
<proteinExistence type="predicted"/>
<dbReference type="InterPro" id="IPR020471">
    <property type="entry name" value="AKR"/>
</dbReference>
<dbReference type="GO" id="GO:0016491">
    <property type="term" value="F:oxidoreductase activity"/>
    <property type="evidence" value="ECO:0007669"/>
    <property type="project" value="UniProtKB-KW"/>
</dbReference>
<comment type="caution">
    <text evidence="3">The sequence shown here is derived from an EMBL/GenBank/DDBJ whole genome shotgun (WGS) entry which is preliminary data.</text>
</comment>
<evidence type="ECO:0000256" key="1">
    <source>
        <dbReference type="ARBA" id="ARBA00023002"/>
    </source>
</evidence>
<dbReference type="Proteomes" id="UP000277212">
    <property type="component" value="Unassembled WGS sequence"/>
</dbReference>
<dbReference type="PANTHER" id="PTHR43364:SF4">
    <property type="entry name" value="NAD(P)-LINKED OXIDOREDUCTASE SUPERFAMILY PROTEIN"/>
    <property type="match status" value="1"/>
</dbReference>
<dbReference type="InterPro" id="IPR050523">
    <property type="entry name" value="AKR_Detox_Biosynth"/>
</dbReference>
<dbReference type="STRING" id="2010991.A0A3M2SE91"/>
<sequence>MTDMAKSQFRPRAVLGLLTFGPDGTQSYGSRITSLSAFNECLDYFQSRGYNEVDTARTYVGGHQEGWTRRTNWRDRKLVLATKWYPYKPGDHSKSVVKENLLKSLSELGSDSVDIFYLHAPDRSVPFQETLEACDELHKEGKFKHLGLSNYAAWEVAEICTIADQRGWIKPTIYQAMYNCLTRAIEEELVPCCRKYGIDILVYNPLAGGVLSGRYQSKEIPDDGGRYSTNDPVVGAMYRERYFKDVNFEALKVIKPAADPAGLTLLEVAFRWLVHHSKLKILYGNDGVVIGVSSLSQLESNLTDLEKGPLPDEVLKALDLAWEITKPSCSLYWR</sequence>